<evidence type="ECO:0000313" key="10">
    <source>
        <dbReference type="EMBL" id="PJF32122.1"/>
    </source>
</evidence>
<dbReference type="HAMAP" id="MF_00009">
    <property type="entry name" value="Endoribonucl_YbeY"/>
    <property type="match status" value="1"/>
</dbReference>
<reference evidence="10 11" key="1">
    <citation type="submission" date="2017-11" db="EMBL/GenBank/DDBJ databases">
        <title>Evolution of Phototrophy in the Chloroflexi Phylum Driven by Horizontal Gene Transfer.</title>
        <authorList>
            <person name="Ward L.M."/>
            <person name="Hemp J."/>
            <person name="Shih P.M."/>
            <person name="Mcglynn S.E."/>
            <person name="Fischer W."/>
        </authorList>
    </citation>
    <scope>NUCLEOTIDE SEQUENCE [LARGE SCALE GENOMIC DNA]</scope>
    <source>
        <strain evidence="10">CP2_2F</strain>
    </source>
</reference>
<evidence type="ECO:0000256" key="7">
    <source>
        <dbReference type="ARBA" id="ARBA00022801"/>
    </source>
</evidence>
<keyword evidence="9" id="KW-0963">Cytoplasm</keyword>
<comment type="caution">
    <text evidence="10">The sequence shown here is derived from an EMBL/GenBank/DDBJ whole genome shotgun (WGS) entry which is preliminary data.</text>
</comment>
<dbReference type="InterPro" id="IPR020549">
    <property type="entry name" value="YbeY_CS"/>
</dbReference>
<dbReference type="PANTHER" id="PTHR46986:SF1">
    <property type="entry name" value="ENDORIBONUCLEASE YBEY, CHLOROPLASTIC"/>
    <property type="match status" value="1"/>
</dbReference>
<evidence type="ECO:0000313" key="11">
    <source>
        <dbReference type="Proteomes" id="UP000228921"/>
    </source>
</evidence>
<evidence type="ECO:0000256" key="2">
    <source>
        <dbReference type="ARBA" id="ARBA00022517"/>
    </source>
</evidence>
<dbReference type="InterPro" id="IPR002036">
    <property type="entry name" value="YbeY"/>
</dbReference>
<dbReference type="PANTHER" id="PTHR46986">
    <property type="entry name" value="ENDORIBONUCLEASE YBEY, CHLOROPLASTIC"/>
    <property type="match status" value="1"/>
</dbReference>
<dbReference type="GO" id="GO:0006364">
    <property type="term" value="P:rRNA processing"/>
    <property type="evidence" value="ECO:0007669"/>
    <property type="project" value="UniProtKB-UniRule"/>
</dbReference>
<dbReference type="GO" id="GO:0004521">
    <property type="term" value="F:RNA endonuclease activity"/>
    <property type="evidence" value="ECO:0007669"/>
    <property type="project" value="UniProtKB-UniRule"/>
</dbReference>
<gene>
    <name evidence="9 10" type="primary">ybeY</name>
    <name evidence="10" type="ORF">CUN51_00395</name>
</gene>
<dbReference type="PROSITE" id="PS01306">
    <property type="entry name" value="UPF0054"/>
    <property type="match status" value="1"/>
</dbReference>
<sequence>MSRYAIQTQIRRAYRPLVPLQRLKAAISQTLAAHDVRAGTTLTLIVTDDERVRRLNYQHRGIDSPTDILSFPYEPFSEAMTESMLALADSSSDSAEELAAELQPYLGDLIIALPYTQRHAAELGHPLADELVLLVVHGTLHLLGYDHNNAENQARMWQKQAELLAALGITSINIPQFTFGDSHEGDTDGD</sequence>
<evidence type="ECO:0000256" key="8">
    <source>
        <dbReference type="ARBA" id="ARBA00022833"/>
    </source>
</evidence>
<feature type="binding site" evidence="9">
    <location>
        <position position="141"/>
    </location>
    <ligand>
        <name>Zn(2+)</name>
        <dbReference type="ChEBI" id="CHEBI:29105"/>
        <note>catalytic</note>
    </ligand>
</feature>
<dbReference type="InterPro" id="IPR023091">
    <property type="entry name" value="MetalPrtase_cat_dom_sf_prd"/>
</dbReference>
<dbReference type="EMBL" id="PGTK01000001">
    <property type="protein sequence ID" value="PJF32122.1"/>
    <property type="molecule type" value="Genomic_DNA"/>
</dbReference>
<evidence type="ECO:0000256" key="6">
    <source>
        <dbReference type="ARBA" id="ARBA00022759"/>
    </source>
</evidence>
<evidence type="ECO:0000256" key="5">
    <source>
        <dbReference type="ARBA" id="ARBA00022723"/>
    </source>
</evidence>
<keyword evidence="7 9" id="KW-0378">Hydrolase</keyword>
<feature type="binding site" evidence="9">
    <location>
        <position position="147"/>
    </location>
    <ligand>
        <name>Zn(2+)</name>
        <dbReference type="ChEBI" id="CHEBI:29105"/>
        <note>catalytic</note>
    </ligand>
</feature>
<keyword evidence="8 9" id="KW-0862">Zinc</keyword>
<evidence type="ECO:0000256" key="3">
    <source>
        <dbReference type="ARBA" id="ARBA00022552"/>
    </source>
</evidence>
<keyword evidence="5 9" id="KW-0479">Metal-binding</keyword>
<keyword evidence="6 9" id="KW-0255">Endonuclease</keyword>
<organism evidence="10 11">
    <name type="scientific">Candidatus Thermofonsia Clade 1 bacterium</name>
    <dbReference type="NCBI Taxonomy" id="2364210"/>
    <lineage>
        <taxon>Bacteria</taxon>
        <taxon>Bacillati</taxon>
        <taxon>Chloroflexota</taxon>
        <taxon>Candidatus Thermofontia</taxon>
        <taxon>Candidatus Thermofonsia Clade 1</taxon>
    </lineage>
</organism>
<feature type="binding site" evidence="9">
    <location>
        <position position="137"/>
    </location>
    <ligand>
        <name>Zn(2+)</name>
        <dbReference type="ChEBI" id="CHEBI:29105"/>
        <note>catalytic</note>
    </ligand>
</feature>
<comment type="cofactor">
    <cofactor evidence="9">
        <name>Zn(2+)</name>
        <dbReference type="ChEBI" id="CHEBI:29105"/>
    </cofactor>
    <text evidence="9">Binds 1 zinc ion.</text>
</comment>
<keyword evidence="4 9" id="KW-0540">Nuclease</keyword>
<comment type="subcellular location">
    <subcellularLocation>
        <location evidence="9">Cytoplasm</location>
    </subcellularLocation>
</comment>
<dbReference type="SUPFAM" id="SSF55486">
    <property type="entry name" value="Metalloproteases ('zincins'), catalytic domain"/>
    <property type="match status" value="1"/>
</dbReference>
<dbReference type="EC" id="3.1.-.-" evidence="9"/>
<evidence type="ECO:0000256" key="9">
    <source>
        <dbReference type="HAMAP-Rule" id="MF_00009"/>
    </source>
</evidence>
<accession>A0A2M8P3K4</accession>
<dbReference type="NCBIfam" id="TIGR00043">
    <property type="entry name" value="rRNA maturation RNase YbeY"/>
    <property type="match status" value="1"/>
</dbReference>
<dbReference type="GO" id="GO:0004222">
    <property type="term" value="F:metalloendopeptidase activity"/>
    <property type="evidence" value="ECO:0007669"/>
    <property type="project" value="InterPro"/>
</dbReference>
<keyword evidence="3 9" id="KW-0698">rRNA processing</keyword>
<dbReference type="GO" id="GO:0008270">
    <property type="term" value="F:zinc ion binding"/>
    <property type="evidence" value="ECO:0007669"/>
    <property type="project" value="UniProtKB-UniRule"/>
</dbReference>
<evidence type="ECO:0000256" key="4">
    <source>
        <dbReference type="ARBA" id="ARBA00022722"/>
    </source>
</evidence>
<name>A0A2M8P3K4_9CHLR</name>
<keyword evidence="2 9" id="KW-0690">Ribosome biogenesis</keyword>
<evidence type="ECO:0000256" key="1">
    <source>
        <dbReference type="ARBA" id="ARBA00010875"/>
    </source>
</evidence>
<dbReference type="AlphaFoldDB" id="A0A2M8P3K4"/>
<dbReference type="GO" id="GO:0005737">
    <property type="term" value="C:cytoplasm"/>
    <property type="evidence" value="ECO:0007669"/>
    <property type="project" value="UniProtKB-SubCell"/>
</dbReference>
<proteinExistence type="inferred from homology"/>
<comment type="similarity">
    <text evidence="1 9">Belongs to the endoribonuclease YbeY family.</text>
</comment>
<dbReference type="Proteomes" id="UP000228921">
    <property type="component" value="Unassembled WGS sequence"/>
</dbReference>
<protein>
    <recommendedName>
        <fullName evidence="9">Endoribonuclease YbeY</fullName>
        <ecNumber evidence="9">3.1.-.-</ecNumber>
    </recommendedName>
</protein>
<comment type="function">
    <text evidence="9">Single strand-specific metallo-endoribonuclease involved in late-stage 70S ribosome quality control and in maturation of the 3' terminus of the 16S rRNA.</text>
</comment>
<dbReference type="Pfam" id="PF02130">
    <property type="entry name" value="YbeY"/>
    <property type="match status" value="1"/>
</dbReference>
<dbReference type="Gene3D" id="3.40.390.30">
    <property type="entry name" value="Metalloproteases ('zincins'), catalytic domain"/>
    <property type="match status" value="1"/>
</dbReference>